<gene>
    <name evidence="1" type="ORF">TVAG_343100</name>
</gene>
<evidence type="ECO:0000313" key="1">
    <source>
        <dbReference type="EMBL" id="EAY07146.1"/>
    </source>
</evidence>
<dbReference type="RefSeq" id="XP_001319369.1">
    <property type="nucleotide sequence ID" value="XM_001319334.1"/>
</dbReference>
<evidence type="ECO:0000313" key="2">
    <source>
        <dbReference type="Proteomes" id="UP000001542"/>
    </source>
</evidence>
<organism evidence="1 2">
    <name type="scientific">Trichomonas vaginalis (strain ATCC PRA-98 / G3)</name>
    <dbReference type="NCBI Taxonomy" id="412133"/>
    <lineage>
        <taxon>Eukaryota</taxon>
        <taxon>Metamonada</taxon>
        <taxon>Parabasalia</taxon>
        <taxon>Trichomonadida</taxon>
        <taxon>Trichomonadidae</taxon>
        <taxon>Trichomonas</taxon>
    </lineage>
</organism>
<proteinExistence type="predicted"/>
<reference evidence="1" key="2">
    <citation type="journal article" date="2007" name="Science">
        <title>Draft genome sequence of the sexually transmitted pathogen Trichomonas vaginalis.</title>
        <authorList>
            <person name="Carlton J.M."/>
            <person name="Hirt R.P."/>
            <person name="Silva J.C."/>
            <person name="Delcher A.L."/>
            <person name="Schatz M."/>
            <person name="Zhao Q."/>
            <person name="Wortman J.R."/>
            <person name="Bidwell S.L."/>
            <person name="Alsmark U.C.M."/>
            <person name="Besteiro S."/>
            <person name="Sicheritz-Ponten T."/>
            <person name="Noel C.J."/>
            <person name="Dacks J.B."/>
            <person name="Foster P.G."/>
            <person name="Simillion C."/>
            <person name="Van de Peer Y."/>
            <person name="Miranda-Saavedra D."/>
            <person name="Barton G.J."/>
            <person name="Westrop G.D."/>
            <person name="Mueller S."/>
            <person name="Dessi D."/>
            <person name="Fiori P.L."/>
            <person name="Ren Q."/>
            <person name="Paulsen I."/>
            <person name="Zhang H."/>
            <person name="Bastida-Corcuera F.D."/>
            <person name="Simoes-Barbosa A."/>
            <person name="Brown M.T."/>
            <person name="Hayes R.D."/>
            <person name="Mukherjee M."/>
            <person name="Okumura C.Y."/>
            <person name="Schneider R."/>
            <person name="Smith A.J."/>
            <person name="Vanacova S."/>
            <person name="Villalvazo M."/>
            <person name="Haas B.J."/>
            <person name="Pertea M."/>
            <person name="Feldblyum T.V."/>
            <person name="Utterback T.R."/>
            <person name="Shu C.L."/>
            <person name="Osoegawa K."/>
            <person name="de Jong P.J."/>
            <person name="Hrdy I."/>
            <person name="Horvathova L."/>
            <person name="Zubacova Z."/>
            <person name="Dolezal P."/>
            <person name="Malik S.B."/>
            <person name="Logsdon J.M. Jr."/>
            <person name="Henze K."/>
            <person name="Gupta A."/>
            <person name="Wang C.C."/>
            <person name="Dunne R.L."/>
            <person name="Upcroft J.A."/>
            <person name="Upcroft P."/>
            <person name="White O."/>
            <person name="Salzberg S.L."/>
            <person name="Tang P."/>
            <person name="Chiu C.-H."/>
            <person name="Lee Y.-S."/>
            <person name="Embley T.M."/>
            <person name="Coombs G.H."/>
            <person name="Mottram J.C."/>
            <person name="Tachezy J."/>
            <person name="Fraser-Liggett C.M."/>
            <person name="Johnson P.J."/>
        </authorList>
    </citation>
    <scope>NUCLEOTIDE SEQUENCE [LARGE SCALE GENOMIC DNA]</scope>
    <source>
        <strain evidence="1">G3</strain>
    </source>
</reference>
<dbReference type="KEGG" id="tva:4765032"/>
<protein>
    <submittedName>
        <fullName evidence="1">Uncharacterized protein</fullName>
    </submittedName>
</protein>
<dbReference type="EMBL" id="DS113407">
    <property type="protein sequence ID" value="EAY07146.1"/>
    <property type="molecule type" value="Genomic_DNA"/>
</dbReference>
<name>A2EJS2_TRIV3</name>
<sequence>MASKSEILRSSFVDMNNFTDGNYDQYNQKFEIFNSDSYLRKLFENYKFPYPIDLIHFANHDPVLQDSVNIENLLSQFQIEISSIKKTQYIVQELCESIFKCEYEDLYTIIRSKINEKEIKNEWTSLFILDREGNSEEIQAAIDDYLSHVKFNVPDTNWELNSLDDLFSMHILACSLNIRLFFVNILSQDLLFTQPIGSYNAKYSLYVLFNPDKTFSFLQPSKCYSKLLNPKLLENANKSKVIDRKSEKIEITETTVESEPQFSPKQIQNLADKEKLICVKVFDSNTQNWNRMRYSEKFLDKIIHKNQPIIIDRPEFGIQKLPIYADILCLKSIYDYMFLDSERHCTCCNKIIQPQMTMIPTIKEGSRDSVPSISFCCYECACKMKTSFFDKSINYFPQIFKPSTHSRNAVKSEETIKKTYEAIKESFENMRKTKNSKQIEKIFNLLKNTIKYINGVFVQFADSKVINNLKSINDVKCITTLENTENYPLLPSIFDEYISQNPIEREFCPYSVLKSPQFLLNEFSNELQNFDSDVQMMDLMKQGNEIRKFEISKDFKIVFSDENSNELNSLQKTVQTKIFNVTKNGKFLCRLTAENNKDLLDVYSDDKNILAVFKEDEIDGFATLSIYLGLVGTIDISKELPVIKYEKCKFQKGLFLPKSSNLYLLCEKPESMSLLTIKFGFEKRLIVDSNENDEKIKDIAAGDEDNVYEIVQTDVNSFEIFKVGDEESVCQLKDFDRNNYEFFGFDSFVFFKSNDTKLTILNGQVLDDIKVTTNKSDKNVTFYNSLFERKSDKEFYIISNENSRFLPQKSVSSIPSLIHNGFVESYFAVSCHELLNIVPKENKSNLFVFVLDSNSTQFLTFVKTVFGIEISLVEGISLFISNNNYLMIFYEPNKNSFETEFLSLIGNKNIFVCAVKGPKIIKESISILKEDFTVIYFENRIKSISYQNIPFINGNNVKNISELKSKTNELDFKEISKSIKKSVATYAMLNVLSDIPHHTVLDYCEQSFNYLE</sequence>
<dbReference type="InParanoid" id="A2EJS2"/>
<dbReference type="OrthoDB" id="10692563at2759"/>
<reference evidence="1" key="1">
    <citation type="submission" date="2006-10" db="EMBL/GenBank/DDBJ databases">
        <authorList>
            <person name="Amadeo P."/>
            <person name="Zhao Q."/>
            <person name="Wortman J."/>
            <person name="Fraser-Liggett C."/>
            <person name="Carlton J."/>
        </authorList>
    </citation>
    <scope>NUCLEOTIDE SEQUENCE</scope>
    <source>
        <strain evidence="1">G3</strain>
    </source>
</reference>
<dbReference type="AlphaFoldDB" id="A2EJS2"/>
<keyword evidence="2" id="KW-1185">Reference proteome</keyword>
<dbReference type="VEuPathDB" id="TrichDB:TVAG_343100"/>
<accession>A2EJS2</accession>
<dbReference type="Proteomes" id="UP000001542">
    <property type="component" value="Unassembled WGS sequence"/>
</dbReference>
<dbReference type="VEuPathDB" id="TrichDB:TVAGG3_0579940"/>